<comment type="catalytic activity">
    <reaction evidence="11 17">
        <text>L-valine + 2-oxoglutarate = 3-methyl-2-oxobutanoate + L-glutamate</text>
        <dbReference type="Rhea" id="RHEA:24813"/>
        <dbReference type="ChEBI" id="CHEBI:11851"/>
        <dbReference type="ChEBI" id="CHEBI:16810"/>
        <dbReference type="ChEBI" id="CHEBI:29985"/>
        <dbReference type="ChEBI" id="CHEBI:57762"/>
        <dbReference type="EC" id="2.6.1.42"/>
    </reaction>
</comment>
<evidence type="ECO:0000256" key="8">
    <source>
        <dbReference type="ARBA" id="ARBA00022679"/>
    </source>
</evidence>
<dbReference type="GO" id="GO:0052655">
    <property type="term" value="F:L-valine-2-oxoglutarate transaminase activity"/>
    <property type="evidence" value="ECO:0007669"/>
    <property type="project" value="RHEA"/>
</dbReference>
<evidence type="ECO:0000256" key="12">
    <source>
        <dbReference type="ARBA" id="ARBA00048798"/>
    </source>
</evidence>
<dbReference type="PANTHER" id="PTHR11825:SF44">
    <property type="entry name" value="BRANCHED-CHAIN-AMINO-ACID AMINOTRANSFERASE"/>
    <property type="match status" value="1"/>
</dbReference>
<dbReference type="Gene3D" id="3.20.10.10">
    <property type="entry name" value="D-amino Acid Aminotransferase, subunit A, domain 2"/>
    <property type="match status" value="1"/>
</dbReference>
<evidence type="ECO:0000313" key="19">
    <source>
        <dbReference type="Proteomes" id="UP000188145"/>
    </source>
</evidence>
<comment type="pathway">
    <text evidence="2">Amino-acid biosynthesis; L-isoleucine biosynthesis; L-isoleucine from 2-oxobutanoate: step 4/4.</text>
</comment>
<comment type="cofactor">
    <cofactor evidence="1 16">
        <name>pyridoxal 5'-phosphate</name>
        <dbReference type="ChEBI" id="CHEBI:597326"/>
    </cofactor>
</comment>
<dbReference type="OrthoDB" id="9804984at2"/>
<keyword evidence="10 17" id="KW-0100">Branched-chain amino acid biosynthesis</keyword>
<dbReference type="InterPro" id="IPR043132">
    <property type="entry name" value="BCAT-like_C"/>
</dbReference>
<dbReference type="Proteomes" id="UP000188145">
    <property type="component" value="Chromosome"/>
</dbReference>
<evidence type="ECO:0000256" key="4">
    <source>
        <dbReference type="ARBA" id="ARBA00005072"/>
    </source>
</evidence>
<dbReference type="GO" id="GO:0052656">
    <property type="term" value="F:L-isoleucine-2-oxoglutarate transaminase activity"/>
    <property type="evidence" value="ECO:0007669"/>
    <property type="project" value="RHEA"/>
</dbReference>
<proteinExistence type="inferred from homology"/>
<organism evidence="18 19">
    <name type="scientific">Tessaracoccus aquimaris</name>
    <dbReference type="NCBI Taxonomy" id="1332264"/>
    <lineage>
        <taxon>Bacteria</taxon>
        <taxon>Bacillati</taxon>
        <taxon>Actinomycetota</taxon>
        <taxon>Actinomycetes</taxon>
        <taxon>Propionibacteriales</taxon>
        <taxon>Propionibacteriaceae</taxon>
        <taxon>Tessaracoccus</taxon>
    </lineage>
</organism>
<dbReference type="PANTHER" id="PTHR11825">
    <property type="entry name" value="SUBGROUP IIII AMINOTRANSFERASE"/>
    <property type="match status" value="1"/>
</dbReference>
<reference evidence="19" key="1">
    <citation type="submission" date="2017-02" db="EMBL/GenBank/DDBJ databases">
        <title>Tessaracoccus aquaemaris sp. nov., isolated from the intestine of a Korean rockfish, Sebastes schlegelii, in a marine aquaculture pond.</title>
        <authorList>
            <person name="Tak E.J."/>
            <person name="Bae J.-W."/>
        </authorList>
    </citation>
    <scope>NUCLEOTIDE SEQUENCE [LARGE SCALE GENOMIC DNA]</scope>
    <source>
        <strain evidence="19">NSG39</strain>
    </source>
</reference>
<dbReference type="PIRSF" id="PIRSF006468">
    <property type="entry name" value="BCAT1"/>
    <property type="match status" value="1"/>
</dbReference>
<evidence type="ECO:0000256" key="1">
    <source>
        <dbReference type="ARBA" id="ARBA00001933"/>
    </source>
</evidence>
<dbReference type="InterPro" id="IPR033939">
    <property type="entry name" value="BCAT_family"/>
</dbReference>
<evidence type="ECO:0000256" key="3">
    <source>
        <dbReference type="ARBA" id="ARBA00004931"/>
    </source>
</evidence>
<dbReference type="Gene3D" id="3.30.470.10">
    <property type="match status" value="1"/>
</dbReference>
<evidence type="ECO:0000256" key="14">
    <source>
        <dbReference type="PIRSR" id="PIRSR006468-1"/>
    </source>
</evidence>
<keyword evidence="6 17" id="KW-0032">Aminotransferase</keyword>
<dbReference type="UniPathway" id="UPA00048">
    <property type="reaction ID" value="UER00073"/>
</dbReference>
<dbReference type="GO" id="GO:0052654">
    <property type="term" value="F:L-leucine-2-oxoglutarate transaminase activity"/>
    <property type="evidence" value="ECO:0007669"/>
    <property type="project" value="RHEA"/>
</dbReference>
<dbReference type="NCBIfam" id="TIGR01123">
    <property type="entry name" value="ilvE_II"/>
    <property type="match status" value="1"/>
</dbReference>
<keyword evidence="7 17" id="KW-0028">Amino-acid biosynthesis</keyword>
<protein>
    <recommendedName>
        <fullName evidence="17">Branched-chain-amino-acid aminotransferase</fullName>
        <ecNumber evidence="17">2.6.1.42</ecNumber>
    </recommendedName>
</protein>
<dbReference type="RefSeq" id="WP_077686110.1">
    <property type="nucleotide sequence ID" value="NZ_CP019606.1"/>
</dbReference>
<dbReference type="UniPathway" id="UPA00049">
    <property type="reaction ID" value="UER00062"/>
</dbReference>
<dbReference type="Pfam" id="PF01063">
    <property type="entry name" value="Aminotran_4"/>
    <property type="match status" value="1"/>
</dbReference>
<dbReference type="InterPro" id="IPR005786">
    <property type="entry name" value="B_amino_transII"/>
</dbReference>
<keyword evidence="9 16" id="KW-0663">Pyridoxal phosphate</keyword>
<sequence>MTQFTLHDAPLRPAEERASVLSDLGFGAQFSDRMAVADWTAADGWHDRRIVAYGPFELDPAAAVFHYAQEAFEGLKAYAHADGSIWRFRADVNAERFRRSCRRLGLPELSAADFLASVDELVAAERDWVPTGAEQSLYLRPFMFARSPILAVKPSTSVTYAVIASPSGAYFGGSGVAPVDIWFTRDYSRAAPGGTGFAKCGGNYAASMVAQQEAEANGCSQVGFVDAVEHRFVEELGGMNLFAVTSDGTVVTPELTDTILEGVTRSAVLQLARDAGLSVEERRLELTELVDGIDSGLFTEVFACGTAAIITPVGTLKDADGAHVVGDGRPGATTLALRQRLTDIQYGLAEDTHGWMHRIV</sequence>
<dbReference type="NCBIfam" id="NF009897">
    <property type="entry name" value="PRK13357.1"/>
    <property type="match status" value="1"/>
</dbReference>
<name>A0A1Q2CNV4_9ACTN</name>
<dbReference type="AlphaFoldDB" id="A0A1Q2CNV4"/>
<evidence type="ECO:0000256" key="9">
    <source>
        <dbReference type="ARBA" id="ARBA00022898"/>
    </source>
</evidence>
<dbReference type="EC" id="2.6.1.42" evidence="17"/>
<evidence type="ECO:0000256" key="2">
    <source>
        <dbReference type="ARBA" id="ARBA00004824"/>
    </source>
</evidence>
<comment type="catalytic activity">
    <reaction evidence="12 17">
        <text>L-isoleucine + 2-oxoglutarate = (S)-3-methyl-2-oxopentanoate + L-glutamate</text>
        <dbReference type="Rhea" id="RHEA:24801"/>
        <dbReference type="ChEBI" id="CHEBI:16810"/>
        <dbReference type="ChEBI" id="CHEBI:29985"/>
        <dbReference type="ChEBI" id="CHEBI:35146"/>
        <dbReference type="ChEBI" id="CHEBI:58045"/>
        <dbReference type="EC" id="2.6.1.42"/>
    </reaction>
</comment>
<dbReference type="InterPro" id="IPR043131">
    <property type="entry name" value="BCAT-like_N"/>
</dbReference>
<feature type="modified residue" description="N6-(pyridoxal phosphate)lysine" evidence="14">
    <location>
        <position position="199"/>
    </location>
</feature>
<keyword evidence="19" id="KW-1185">Reference proteome</keyword>
<dbReference type="UniPathway" id="UPA00047">
    <property type="reaction ID" value="UER00058"/>
</dbReference>
<dbReference type="SUPFAM" id="SSF56752">
    <property type="entry name" value="D-aminoacid aminotransferase-like PLP-dependent enzymes"/>
    <property type="match status" value="1"/>
</dbReference>
<gene>
    <name evidence="18" type="ORF">BW730_10005</name>
</gene>
<evidence type="ECO:0000256" key="6">
    <source>
        <dbReference type="ARBA" id="ARBA00022576"/>
    </source>
</evidence>
<evidence type="ECO:0000256" key="10">
    <source>
        <dbReference type="ARBA" id="ARBA00023304"/>
    </source>
</evidence>
<accession>A0A1Q2CNV4</accession>
<evidence type="ECO:0000256" key="5">
    <source>
        <dbReference type="ARBA" id="ARBA00009320"/>
    </source>
</evidence>
<evidence type="ECO:0000256" key="15">
    <source>
        <dbReference type="RuleBase" id="RU004106"/>
    </source>
</evidence>
<evidence type="ECO:0000256" key="7">
    <source>
        <dbReference type="ARBA" id="ARBA00022605"/>
    </source>
</evidence>
<dbReference type="InterPro" id="IPR018300">
    <property type="entry name" value="Aminotrans_IV_CS"/>
</dbReference>
<dbReference type="GO" id="GO:0009099">
    <property type="term" value="P:L-valine biosynthetic process"/>
    <property type="evidence" value="ECO:0007669"/>
    <property type="project" value="UniProtKB-UniPathway"/>
</dbReference>
<dbReference type="PROSITE" id="PS00770">
    <property type="entry name" value="AA_TRANSFER_CLASS_4"/>
    <property type="match status" value="1"/>
</dbReference>
<dbReference type="STRING" id="1332264.BW730_10005"/>
<dbReference type="CDD" id="cd01557">
    <property type="entry name" value="BCAT_beta_family"/>
    <property type="match status" value="1"/>
</dbReference>
<dbReference type="InterPro" id="IPR001544">
    <property type="entry name" value="Aminotrans_IV"/>
</dbReference>
<dbReference type="InterPro" id="IPR036038">
    <property type="entry name" value="Aminotransferase-like"/>
</dbReference>
<dbReference type="GO" id="GO:0009098">
    <property type="term" value="P:L-leucine biosynthetic process"/>
    <property type="evidence" value="ECO:0007669"/>
    <property type="project" value="UniProtKB-UniPathway"/>
</dbReference>
<comment type="pathway">
    <text evidence="3">Amino-acid biosynthesis; L-valine biosynthesis; L-valine from pyruvate: step 4/4.</text>
</comment>
<comment type="catalytic activity">
    <reaction evidence="13 17">
        <text>L-leucine + 2-oxoglutarate = 4-methyl-2-oxopentanoate + L-glutamate</text>
        <dbReference type="Rhea" id="RHEA:18321"/>
        <dbReference type="ChEBI" id="CHEBI:16810"/>
        <dbReference type="ChEBI" id="CHEBI:17865"/>
        <dbReference type="ChEBI" id="CHEBI:29985"/>
        <dbReference type="ChEBI" id="CHEBI:57427"/>
        <dbReference type="EC" id="2.6.1.42"/>
    </reaction>
</comment>
<evidence type="ECO:0000256" key="17">
    <source>
        <dbReference type="RuleBase" id="RU004517"/>
    </source>
</evidence>
<evidence type="ECO:0000256" key="13">
    <source>
        <dbReference type="ARBA" id="ARBA00049229"/>
    </source>
</evidence>
<dbReference type="KEGG" id="tes:BW730_10005"/>
<evidence type="ECO:0000256" key="16">
    <source>
        <dbReference type="RuleBase" id="RU004516"/>
    </source>
</evidence>
<dbReference type="EMBL" id="CP019606">
    <property type="protein sequence ID" value="AQP47774.1"/>
    <property type="molecule type" value="Genomic_DNA"/>
</dbReference>
<evidence type="ECO:0000313" key="18">
    <source>
        <dbReference type="EMBL" id="AQP47774.1"/>
    </source>
</evidence>
<evidence type="ECO:0000256" key="11">
    <source>
        <dbReference type="ARBA" id="ARBA00048212"/>
    </source>
</evidence>
<dbReference type="GO" id="GO:0009097">
    <property type="term" value="P:isoleucine biosynthetic process"/>
    <property type="evidence" value="ECO:0007669"/>
    <property type="project" value="UniProtKB-UniPathway"/>
</dbReference>
<comment type="pathway">
    <text evidence="4">Amino-acid biosynthesis; L-leucine biosynthesis; L-leucine from 3-methyl-2-oxobutanoate: step 4/4.</text>
</comment>
<keyword evidence="8 17" id="KW-0808">Transferase</keyword>
<comment type="similarity">
    <text evidence="5 15">Belongs to the class-IV pyridoxal-phosphate-dependent aminotransferase family.</text>
</comment>